<keyword evidence="4 8" id="KW-0507">mRNA processing</keyword>
<dbReference type="AlphaFoldDB" id="A0A4Q9M836"/>
<feature type="region of interest" description="Disordered" evidence="9">
    <location>
        <begin position="1"/>
        <end position="67"/>
    </location>
</feature>
<dbReference type="GO" id="GO:0031533">
    <property type="term" value="C:mRNA capping enzyme complex"/>
    <property type="evidence" value="ECO:0007669"/>
    <property type="project" value="UniProtKB-UniRule"/>
</dbReference>
<dbReference type="PANTHER" id="PTHR28118">
    <property type="entry name" value="POLYNUCLEOTIDE 5'-TRIPHOSPHATASE-RELATED"/>
    <property type="match status" value="1"/>
</dbReference>
<dbReference type="InterPro" id="IPR004206">
    <property type="entry name" value="mRNA_triPase_Cet1"/>
</dbReference>
<evidence type="ECO:0000256" key="1">
    <source>
        <dbReference type="ARBA" id="ARBA00001946"/>
    </source>
</evidence>
<evidence type="ECO:0000256" key="6">
    <source>
        <dbReference type="ARBA" id="ARBA00023242"/>
    </source>
</evidence>
<name>A0A4Q9M836_9APHY</name>
<dbReference type="EMBL" id="ML143510">
    <property type="protein sequence ID" value="TBU23254.1"/>
    <property type="molecule type" value="Genomic_DNA"/>
</dbReference>
<evidence type="ECO:0000256" key="8">
    <source>
        <dbReference type="RuleBase" id="RU367053"/>
    </source>
</evidence>
<evidence type="ECO:0000256" key="4">
    <source>
        <dbReference type="ARBA" id="ARBA00022664"/>
    </source>
</evidence>
<keyword evidence="8" id="KW-0506">mRNA capping</keyword>
<gene>
    <name evidence="11" type="ORF">BD311DRAFT_768823</name>
</gene>
<comment type="cofactor">
    <cofactor evidence="1 8">
        <name>Mg(2+)</name>
        <dbReference type="ChEBI" id="CHEBI:18420"/>
    </cofactor>
</comment>
<dbReference type="PANTHER" id="PTHR28118:SF1">
    <property type="entry name" value="POLYNUCLEOTIDE 5'-TRIPHOSPHATASE CTL1-RELATED"/>
    <property type="match status" value="1"/>
</dbReference>
<evidence type="ECO:0000313" key="11">
    <source>
        <dbReference type="EMBL" id="TBU23254.1"/>
    </source>
</evidence>
<evidence type="ECO:0000256" key="5">
    <source>
        <dbReference type="ARBA" id="ARBA00022801"/>
    </source>
</evidence>
<sequence length="334" mass="37367">MDAPSSDSERDLFADRPSKRARHSSPKRPSTAGSLDSGQDDTKPHRTHTHNGNGTSTGADVTPKPALQPSIIGVEPLDEFIREIADFIHYQISNRPPDAGGTIEVEAKIGLLKDRASGQRLQLPVLVETILTPNAIDMRFESNMSAKQHQHFNKLLNDLKIKQQADLKIDYEHLHLIDNFYEPETGRDKIRVTRNEKTGEVRECMRKVRLGDLNIYSPKRFVDWRVSVNVEIPVPPPIGTPTHSRRKDRLSYSHQEFAIDLTQVTASAGPNSKPEVLHELEVELKNSEYLVAMAAKRGDASLSLEEQNAFDELIHAFVNNARILARNAAPGDGR</sequence>
<evidence type="ECO:0000256" key="3">
    <source>
        <dbReference type="ARBA" id="ARBA00006345"/>
    </source>
</evidence>
<dbReference type="GO" id="GO:0140818">
    <property type="term" value="F:mRNA 5'-triphosphate monophosphatase activity"/>
    <property type="evidence" value="ECO:0007669"/>
    <property type="project" value="UniProtKB-EC"/>
</dbReference>
<dbReference type="GO" id="GO:0004651">
    <property type="term" value="F:polynucleotide 5'-phosphatase activity"/>
    <property type="evidence" value="ECO:0007669"/>
    <property type="project" value="UniProtKB-UniRule"/>
</dbReference>
<comment type="catalytic activity">
    <reaction evidence="7">
        <text>a 5'-end triphospho-ribonucleoside in mRNA + H2O = a 5'-end diphospho-ribonucleoside in mRNA + phosphate + H(+)</text>
        <dbReference type="Rhea" id="RHEA:67004"/>
        <dbReference type="Rhea" id="RHEA-COMP:17164"/>
        <dbReference type="Rhea" id="RHEA-COMP:17165"/>
        <dbReference type="ChEBI" id="CHEBI:15377"/>
        <dbReference type="ChEBI" id="CHEBI:15378"/>
        <dbReference type="ChEBI" id="CHEBI:43474"/>
        <dbReference type="ChEBI" id="CHEBI:167616"/>
        <dbReference type="ChEBI" id="CHEBI:167618"/>
        <dbReference type="EC" id="3.6.1.74"/>
    </reaction>
    <physiologicalReaction direction="left-to-right" evidence="7">
        <dbReference type="Rhea" id="RHEA:67005"/>
    </physiologicalReaction>
</comment>
<evidence type="ECO:0000256" key="2">
    <source>
        <dbReference type="ARBA" id="ARBA00004123"/>
    </source>
</evidence>
<evidence type="ECO:0000256" key="7">
    <source>
        <dbReference type="ARBA" id="ARBA00047740"/>
    </source>
</evidence>
<feature type="compositionally biased region" description="Basic and acidic residues" evidence="9">
    <location>
        <begin position="7"/>
        <end position="18"/>
    </location>
</feature>
<dbReference type="SUPFAM" id="SSF55154">
    <property type="entry name" value="CYTH-like phosphatases"/>
    <property type="match status" value="1"/>
</dbReference>
<keyword evidence="5 8" id="KW-0378">Hydrolase</keyword>
<dbReference type="GO" id="GO:0006370">
    <property type="term" value="P:7-methylguanosine mRNA capping"/>
    <property type="evidence" value="ECO:0007669"/>
    <property type="project" value="UniProtKB-UniRule"/>
</dbReference>
<feature type="compositionally biased region" description="Polar residues" evidence="9">
    <location>
        <begin position="27"/>
        <end position="37"/>
    </location>
</feature>
<accession>A0A4Q9M836</accession>
<dbReference type="CDD" id="cd07470">
    <property type="entry name" value="CYTH-like_mRNA_RTPase"/>
    <property type="match status" value="1"/>
</dbReference>
<comment type="function">
    <text evidence="8">First step of mRNA capping. Converts the 5'-triphosphate end of a nascent mRNA chain into a diphosphate end.</text>
</comment>
<dbReference type="InterPro" id="IPR033469">
    <property type="entry name" value="CYTH-like_dom_sf"/>
</dbReference>
<dbReference type="EC" id="3.6.1.74" evidence="8"/>
<comment type="similarity">
    <text evidence="3 8">Belongs to the fungal TPase family.</text>
</comment>
<proteinExistence type="inferred from homology"/>
<dbReference type="Pfam" id="PF02940">
    <property type="entry name" value="mRNA_triPase"/>
    <property type="match status" value="1"/>
</dbReference>
<evidence type="ECO:0000259" key="10">
    <source>
        <dbReference type="Pfam" id="PF02940"/>
    </source>
</evidence>
<dbReference type="OrthoDB" id="272147at2759"/>
<dbReference type="InterPro" id="IPR037009">
    <property type="entry name" value="mRNA_triPase_Cet1_sf"/>
</dbReference>
<organism evidence="11">
    <name type="scientific">Dichomitus squalens</name>
    <dbReference type="NCBI Taxonomy" id="114155"/>
    <lineage>
        <taxon>Eukaryota</taxon>
        <taxon>Fungi</taxon>
        <taxon>Dikarya</taxon>
        <taxon>Basidiomycota</taxon>
        <taxon>Agaricomycotina</taxon>
        <taxon>Agaricomycetes</taxon>
        <taxon>Polyporales</taxon>
        <taxon>Polyporaceae</taxon>
        <taxon>Dichomitus</taxon>
    </lineage>
</organism>
<dbReference type="InterPro" id="IPR040343">
    <property type="entry name" value="Cet1/Ctl1"/>
</dbReference>
<protein>
    <recommendedName>
        <fullName evidence="8">mRNA-capping enzyme subunit beta</fullName>
        <ecNumber evidence="8">3.6.1.74</ecNumber>
    </recommendedName>
    <alternativeName>
        <fullName evidence="8">mRNA 5'-phosphatase</fullName>
    </alternativeName>
    <alternativeName>
        <fullName evidence="8">mRNA 5'-triphosphate monophosphatase</fullName>
    </alternativeName>
</protein>
<evidence type="ECO:0000256" key="9">
    <source>
        <dbReference type="SAM" id="MobiDB-lite"/>
    </source>
</evidence>
<reference evidence="11" key="1">
    <citation type="submission" date="2019-01" db="EMBL/GenBank/DDBJ databases">
        <title>Draft genome sequences of three monokaryotic isolates of the white-rot basidiomycete fungus Dichomitus squalens.</title>
        <authorList>
            <consortium name="DOE Joint Genome Institute"/>
            <person name="Lopez S.C."/>
            <person name="Andreopoulos B."/>
            <person name="Pangilinan J."/>
            <person name="Lipzen A."/>
            <person name="Riley R."/>
            <person name="Ahrendt S."/>
            <person name="Ng V."/>
            <person name="Barry K."/>
            <person name="Daum C."/>
            <person name="Grigoriev I.V."/>
            <person name="Hilden K.S."/>
            <person name="Makela M.R."/>
            <person name="de Vries R.P."/>
        </authorList>
    </citation>
    <scope>NUCLEOTIDE SEQUENCE [LARGE SCALE GENOMIC DNA]</scope>
    <source>
        <strain evidence="11">OM18370.1</strain>
    </source>
</reference>
<feature type="domain" description="mRNA triphosphatase Cet1-like" evidence="10">
    <location>
        <begin position="78"/>
        <end position="284"/>
    </location>
</feature>
<dbReference type="Proteomes" id="UP000292957">
    <property type="component" value="Unassembled WGS sequence"/>
</dbReference>
<dbReference type="Gene3D" id="3.20.100.10">
    <property type="entry name" value="mRNA triphosphatase Cet1-like"/>
    <property type="match status" value="1"/>
</dbReference>
<comment type="subunit">
    <text evidence="8">Heterodimer. The mRNA-capping enzyme is composed of two separate chains alpha and beta, respectively a mRNA guanylyltransferase and an mRNA 5'-triphosphate monophosphatase.</text>
</comment>
<comment type="subcellular location">
    <subcellularLocation>
        <location evidence="2 8">Nucleus</location>
    </subcellularLocation>
</comment>
<keyword evidence="6 8" id="KW-0539">Nucleus</keyword>